<dbReference type="EMBL" id="CP121472">
    <property type="protein sequence ID" value="WPL15506.1"/>
    <property type="molecule type" value="Genomic_DNA"/>
</dbReference>
<feature type="transmembrane region" description="Helical" evidence="5">
    <location>
        <begin position="17"/>
        <end position="36"/>
    </location>
</feature>
<reference evidence="6 7" key="1">
    <citation type="journal article" date="2023" name="Microorganisms">
        <title>Thiorhodovibrio frisius and Trv. litoralis spp. nov., Two Novel Members from a Clade of Fastidious Purple Sulfur Bacteria That Exhibit Unique Red-Shifted Light-Harvesting Capabilities.</title>
        <authorList>
            <person name="Methner A."/>
            <person name="Kuzyk S.B."/>
            <person name="Petersen J."/>
            <person name="Bauer S."/>
            <person name="Brinkmann H."/>
            <person name="Sichau K."/>
            <person name="Wanner G."/>
            <person name="Wolf J."/>
            <person name="Neumann-Schaal M."/>
            <person name="Henke P."/>
            <person name="Tank M."/>
            <person name="Sproer C."/>
            <person name="Bunk B."/>
            <person name="Overmann J."/>
        </authorList>
    </citation>
    <scope>NUCLEOTIDE SEQUENCE [LARGE SCALE GENOMIC DNA]</scope>
    <source>
        <strain evidence="6 7">DSM 6702</strain>
    </source>
</reference>
<keyword evidence="1" id="KW-1003">Cell membrane</keyword>
<keyword evidence="3 5" id="KW-1133">Transmembrane helix</keyword>
<proteinExistence type="inferred from homology"/>
<comment type="subcellular location">
    <subcellularLocation>
        <location evidence="5">Cell membrane</location>
        <topology evidence="5">Single-pass membrane protein</topology>
    </subcellularLocation>
</comment>
<evidence type="ECO:0000256" key="1">
    <source>
        <dbReference type="ARBA" id="ARBA00022475"/>
    </source>
</evidence>
<name>A0ABZ0S5N8_9GAMM</name>
<comment type="catalytic activity">
    <reaction evidence="5">
        <text>oxaloacetate + 2 Na(+)(in) + H(+) = pyruvate + 2 Na(+)(out) + CO2</text>
        <dbReference type="Rhea" id="RHEA:57724"/>
        <dbReference type="ChEBI" id="CHEBI:15361"/>
        <dbReference type="ChEBI" id="CHEBI:15378"/>
        <dbReference type="ChEBI" id="CHEBI:16452"/>
        <dbReference type="ChEBI" id="CHEBI:16526"/>
        <dbReference type="ChEBI" id="CHEBI:29101"/>
        <dbReference type="EC" id="7.2.4.2"/>
    </reaction>
</comment>
<keyword evidence="2 5" id="KW-0812">Transmembrane</keyword>
<evidence type="ECO:0000256" key="2">
    <source>
        <dbReference type="ARBA" id="ARBA00022692"/>
    </source>
</evidence>
<keyword evidence="5" id="KW-0406">Ion transport</keyword>
<dbReference type="Pfam" id="PF04277">
    <property type="entry name" value="OAD_gamma"/>
    <property type="match status" value="1"/>
</dbReference>
<keyword evidence="5" id="KW-0739">Sodium transport</keyword>
<gene>
    <name evidence="6" type="ORF">Thiowin_00405</name>
</gene>
<comment type="cofactor">
    <cofactor evidence="5">
        <name>Na(+)</name>
        <dbReference type="ChEBI" id="CHEBI:29101"/>
    </cofactor>
</comment>
<keyword evidence="5" id="KW-0813">Transport</keyword>
<evidence type="ECO:0000256" key="4">
    <source>
        <dbReference type="ARBA" id="ARBA00023136"/>
    </source>
</evidence>
<keyword evidence="4 5" id="KW-0472">Membrane</keyword>
<evidence type="ECO:0000256" key="5">
    <source>
        <dbReference type="RuleBase" id="RU004278"/>
    </source>
</evidence>
<comment type="function">
    <text evidence="5">Catalyzes the decarboxylation of oxaloacetate coupled to Na(+) translocation.</text>
</comment>
<dbReference type="InterPro" id="IPR005899">
    <property type="entry name" value="Na_pump_deCOase"/>
</dbReference>
<organism evidence="6 7">
    <name type="scientific">Thiorhodovibrio winogradskyi</name>
    <dbReference type="NCBI Taxonomy" id="77007"/>
    <lineage>
        <taxon>Bacteria</taxon>
        <taxon>Pseudomonadati</taxon>
        <taxon>Pseudomonadota</taxon>
        <taxon>Gammaproteobacteria</taxon>
        <taxon>Chromatiales</taxon>
        <taxon>Chromatiaceae</taxon>
        <taxon>Thiorhodovibrio</taxon>
    </lineage>
</organism>
<protein>
    <recommendedName>
        <fullName evidence="5">Oxaloacetate decarboxylase gamma chain</fullName>
        <ecNumber evidence="5">7.2.4.2</ecNumber>
    </recommendedName>
</protein>
<dbReference type="NCBIfam" id="TIGR01195">
    <property type="entry name" value="oadG_fam"/>
    <property type="match status" value="1"/>
</dbReference>
<dbReference type="Proteomes" id="UP001432180">
    <property type="component" value="Chromosome"/>
</dbReference>
<evidence type="ECO:0000313" key="7">
    <source>
        <dbReference type="Proteomes" id="UP001432180"/>
    </source>
</evidence>
<evidence type="ECO:0000313" key="6">
    <source>
        <dbReference type="EMBL" id="WPL15506.1"/>
    </source>
</evidence>
<keyword evidence="7" id="KW-1185">Reference proteome</keyword>
<sequence length="98" mass="10187">MDSAVIDTQMVAESLRLMLIGMSIVFGFLMLLVVLLRGMSWFAARVAPADFHELAAGAASMSRGTGAAGNPMADPAADSELIAVMAAAVARYRARQGG</sequence>
<evidence type="ECO:0000256" key="3">
    <source>
        <dbReference type="ARBA" id="ARBA00022989"/>
    </source>
</evidence>
<dbReference type="EC" id="7.2.4.2" evidence="5"/>
<comment type="similarity">
    <text evidence="5">Belongs to the OadG family.</text>
</comment>
<keyword evidence="5" id="KW-0915">Sodium</keyword>
<accession>A0ABZ0S5N8</accession>